<comment type="caution">
    <text evidence="1">The sequence shown here is derived from an EMBL/GenBank/DDBJ whole genome shotgun (WGS) entry which is preliminary data.</text>
</comment>
<accession>A0A0F9ILQ0</accession>
<gene>
    <name evidence="1" type="ORF">LCGC14_1563900</name>
</gene>
<reference evidence="1" key="1">
    <citation type="journal article" date="2015" name="Nature">
        <title>Complex archaea that bridge the gap between prokaryotes and eukaryotes.</title>
        <authorList>
            <person name="Spang A."/>
            <person name="Saw J.H."/>
            <person name="Jorgensen S.L."/>
            <person name="Zaremba-Niedzwiedzka K."/>
            <person name="Martijn J."/>
            <person name="Lind A.E."/>
            <person name="van Eijk R."/>
            <person name="Schleper C."/>
            <person name="Guy L."/>
            <person name="Ettema T.J."/>
        </authorList>
    </citation>
    <scope>NUCLEOTIDE SEQUENCE</scope>
</reference>
<feature type="non-terminal residue" evidence="1">
    <location>
        <position position="1"/>
    </location>
</feature>
<dbReference type="AlphaFoldDB" id="A0A0F9ILQ0"/>
<proteinExistence type="predicted"/>
<organism evidence="1">
    <name type="scientific">marine sediment metagenome</name>
    <dbReference type="NCBI Taxonomy" id="412755"/>
    <lineage>
        <taxon>unclassified sequences</taxon>
        <taxon>metagenomes</taxon>
        <taxon>ecological metagenomes</taxon>
    </lineage>
</organism>
<evidence type="ECO:0000313" key="1">
    <source>
        <dbReference type="EMBL" id="KKM40391.1"/>
    </source>
</evidence>
<protein>
    <submittedName>
        <fullName evidence="1">Uncharacterized protein</fullName>
    </submittedName>
</protein>
<dbReference type="EMBL" id="LAZR01012109">
    <property type="protein sequence ID" value="KKM40391.1"/>
    <property type="molecule type" value="Genomic_DNA"/>
</dbReference>
<name>A0A0F9ILQ0_9ZZZZ</name>
<sequence>TVDNRSAGEVQPPLGVDCAFGQGYCL</sequence>